<keyword evidence="8" id="KW-0267">Excision nuclease</keyword>
<evidence type="ECO:0000313" key="16">
    <source>
        <dbReference type="Proteomes" id="UP000577408"/>
    </source>
</evidence>
<feature type="compositionally biased region" description="Low complexity" evidence="14">
    <location>
        <begin position="139"/>
        <end position="150"/>
    </location>
</feature>
<evidence type="ECO:0000256" key="4">
    <source>
        <dbReference type="ARBA" id="ARBA00022741"/>
    </source>
</evidence>
<protein>
    <recommendedName>
        <fullName evidence="12">UvrABC system protein A</fullName>
    </recommendedName>
    <alternativeName>
        <fullName evidence="13">Excinuclease ABC subunit A</fullName>
    </alternativeName>
</protein>
<keyword evidence="16" id="KW-1185">Reference proteome</keyword>
<evidence type="ECO:0000256" key="9">
    <source>
        <dbReference type="ARBA" id="ARBA00023125"/>
    </source>
</evidence>
<dbReference type="Gene3D" id="3.40.50.300">
    <property type="entry name" value="P-loop containing nucleotide triphosphate hydrolases"/>
    <property type="match status" value="1"/>
</dbReference>
<evidence type="ECO:0000256" key="10">
    <source>
        <dbReference type="ARBA" id="ARBA00023204"/>
    </source>
</evidence>
<accession>A0A7V8UVE3</accession>
<comment type="similarity">
    <text evidence="11">Belongs to the ABC transporter superfamily. UvrA family.</text>
</comment>
<comment type="caution">
    <text evidence="15">The sequence shown here is derived from an EMBL/GenBank/DDBJ whole genome shotgun (WGS) entry which is preliminary data.</text>
</comment>
<name>A0A7V8UVE3_9CORY</name>
<evidence type="ECO:0000256" key="3">
    <source>
        <dbReference type="ARBA" id="ARBA00022737"/>
    </source>
</evidence>
<evidence type="ECO:0000256" key="14">
    <source>
        <dbReference type="SAM" id="MobiDB-lite"/>
    </source>
</evidence>
<evidence type="ECO:0000256" key="11">
    <source>
        <dbReference type="ARBA" id="ARBA00038000"/>
    </source>
</evidence>
<dbReference type="AlphaFoldDB" id="A0A7V8UVE3"/>
<keyword evidence="3" id="KW-0677">Repeat</keyword>
<keyword evidence="5" id="KW-0227">DNA damage</keyword>
<evidence type="ECO:0000313" key="15">
    <source>
        <dbReference type="EMBL" id="MBA1838065.1"/>
    </source>
</evidence>
<keyword evidence="9" id="KW-0238">DNA-binding</keyword>
<dbReference type="EMBL" id="JABFED010000007">
    <property type="protein sequence ID" value="MBA1838065.1"/>
    <property type="molecule type" value="Genomic_DNA"/>
</dbReference>
<dbReference type="GO" id="GO:0005524">
    <property type="term" value="F:ATP binding"/>
    <property type="evidence" value="ECO:0007669"/>
    <property type="project" value="UniProtKB-KW"/>
</dbReference>
<comment type="subcellular location">
    <subcellularLocation>
        <location evidence="1">Cytoplasm</location>
    </subcellularLocation>
</comment>
<sequence>MLCDGYAIPATTQTDAHDAIVVNGANENNLQNVSLEIPKRRLTAFAGVSGSGKSSLVFDTIAAESQRLINETYSSFVQGFMPSMARPDVVGLSGVTAAIVVDQSALGSNVRSTVGTATDVTPMLRVLFCCACCFPASPSRPRAGRARIPSTCPASPAGARSQTRRARKLW</sequence>
<evidence type="ECO:0000256" key="2">
    <source>
        <dbReference type="ARBA" id="ARBA00022490"/>
    </source>
</evidence>
<evidence type="ECO:0000256" key="5">
    <source>
        <dbReference type="ARBA" id="ARBA00022763"/>
    </source>
</evidence>
<reference evidence="15 16" key="1">
    <citation type="submission" date="2020-05" db="EMBL/GenBank/DDBJ databases">
        <title>Descriptions of Corynebacterium xxxx sp. nov., Corynebacterium yyyy sp. nov. and Corynebacterium zzzz sp. nov.</title>
        <authorList>
            <person name="Zhang G."/>
        </authorList>
    </citation>
    <scope>NUCLEOTIDE SEQUENCE [LARGE SCALE GENOMIC DNA]</scope>
    <source>
        <strain evidence="16">zg-913</strain>
    </source>
</reference>
<keyword evidence="10" id="KW-0234">DNA repair</keyword>
<proteinExistence type="inferred from homology"/>
<dbReference type="InterPro" id="IPR027417">
    <property type="entry name" value="P-loop_NTPase"/>
</dbReference>
<evidence type="ECO:0000256" key="6">
    <source>
        <dbReference type="ARBA" id="ARBA00022769"/>
    </source>
</evidence>
<evidence type="ECO:0000256" key="1">
    <source>
        <dbReference type="ARBA" id="ARBA00004496"/>
    </source>
</evidence>
<evidence type="ECO:0000256" key="13">
    <source>
        <dbReference type="ARBA" id="ARBA00042156"/>
    </source>
</evidence>
<dbReference type="GO" id="GO:0003677">
    <property type="term" value="F:DNA binding"/>
    <property type="evidence" value="ECO:0007669"/>
    <property type="project" value="UniProtKB-KW"/>
</dbReference>
<keyword evidence="7" id="KW-0067">ATP-binding</keyword>
<dbReference type="GO" id="GO:0006281">
    <property type="term" value="P:DNA repair"/>
    <property type="evidence" value="ECO:0007669"/>
    <property type="project" value="UniProtKB-KW"/>
</dbReference>
<keyword evidence="4" id="KW-0547">Nucleotide-binding</keyword>
<dbReference type="Proteomes" id="UP000577408">
    <property type="component" value="Unassembled WGS sequence"/>
</dbReference>
<dbReference type="PANTHER" id="PTHR43152:SF2">
    <property type="entry name" value="DRUG RESISTANCE ABC TRANSPORTER"/>
    <property type="match status" value="1"/>
</dbReference>
<evidence type="ECO:0000256" key="7">
    <source>
        <dbReference type="ARBA" id="ARBA00022840"/>
    </source>
</evidence>
<dbReference type="PANTHER" id="PTHR43152">
    <property type="entry name" value="UVRABC SYSTEM PROTEIN A"/>
    <property type="match status" value="1"/>
</dbReference>
<evidence type="ECO:0000256" key="12">
    <source>
        <dbReference type="ARBA" id="ARBA00039316"/>
    </source>
</evidence>
<organism evidence="15 16">
    <name type="scientific">Corynebacterium wankanglinii</name>
    <dbReference type="NCBI Taxonomy" id="2735136"/>
    <lineage>
        <taxon>Bacteria</taxon>
        <taxon>Bacillati</taxon>
        <taxon>Actinomycetota</taxon>
        <taxon>Actinomycetes</taxon>
        <taxon>Mycobacteriales</taxon>
        <taxon>Corynebacteriaceae</taxon>
        <taxon>Corynebacterium</taxon>
    </lineage>
</organism>
<dbReference type="GO" id="GO:0004518">
    <property type="term" value="F:nuclease activity"/>
    <property type="evidence" value="ECO:0007669"/>
    <property type="project" value="UniProtKB-KW"/>
</dbReference>
<keyword evidence="6" id="KW-0228">DNA excision</keyword>
<dbReference type="GO" id="GO:0005737">
    <property type="term" value="C:cytoplasm"/>
    <property type="evidence" value="ECO:0007669"/>
    <property type="project" value="UniProtKB-SubCell"/>
</dbReference>
<keyword evidence="2" id="KW-0963">Cytoplasm</keyword>
<gene>
    <name evidence="15" type="ORF">HMA55_09230</name>
</gene>
<evidence type="ECO:0000256" key="8">
    <source>
        <dbReference type="ARBA" id="ARBA00022881"/>
    </source>
</evidence>
<dbReference type="SUPFAM" id="SSF52540">
    <property type="entry name" value="P-loop containing nucleoside triphosphate hydrolases"/>
    <property type="match status" value="1"/>
</dbReference>
<feature type="region of interest" description="Disordered" evidence="14">
    <location>
        <begin position="139"/>
        <end position="170"/>
    </location>
</feature>
<dbReference type="Gene3D" id="1.20.1580.10">
    <property type="entry name" value="ABC transporter ATPase like domain"/>
    <property type="match status" value="1"/>
</dbReference>